<accession>A0A2P6M5H1</accession>
<proteinExistence type="predicted"/>
<gene>
    <name evidence="1" type="ORF">C6N40_13660</name>
</gene>
<name>A0A2P6M5H1_9GAMM</name>
<sequence>MLRPPVAQVEVVCIERKIVRLARLRRWRSPQVLITTDPNEDQIAVGDNLSERLFGLPVMSRGLFKLGKFWVEPMDED</sequence>
<dbReference type="Proteomes" id="UP000241736">
    <property type="component" value="Unassembled WGS sequence"/>
</dbReference>
<reference evidence="1 2" key="1">
    <citation type="submission" date="2018-03" db="EMBL/GenBank/DDBJ databases">
        <title>Arenimonas caeni sp. nov., isolated from activated sludge.</title>
        <authorList>
            <person name="Liu H."/>
        </authorList>
    </citation>
    <scope>NUCLEOTIDE SEQUENCE [LARGE SCALE GENOMIC DNA]</scope>
    <source>
        <strain evidence="2">z29</strain>
    </source>
</reference>
<protein>
    <submittedName>
        <fullName evidence="1">Uncharacterized protein</fullName>
    </submittedName>
</protein>
<organism evidence="1 2">
    <name type="scientific">Arenimonas caeni</name>
    <dbReference type="NCBI Taxonomy" id="2058085"/>
    <lineage>
        <taxon>Bacteria</taxon>
        <taxon>Pseudomonadati</taxon>
        <taxon>Pseudomonadota</taxon>
        <taxon>Gammaproteobacteria</taxon>
        <taxon>Lysobacterales</taxon>
        <taxon>Lysobacteraceae</taxon>
        <taxon>Arenimonas</taxon>
    </lineage>
</organism>
<evidence type="ECO:0000313" key="1">
    <source>
        <dbReference type="EMBL" id="PRH81248.1"/>
    </source>
</evidence>
<comment type="caution">
    <text evidence="1">The sequence shown here is derived from an EMBL/GenBank/DDBJ whole genome shotgun (WGS) entry which is preliminary data.</text>
</comment>
<dbReference type="AlphaFoldDB" id="A0A2P6M5H1"/>
<keyword evidence="2" id="KW-1185">Reference proteome</keyword>
<dbReference type="EMBL" id="PVLF01000035">
    <property type="protein sequence ID" value="PRH81248.1"/>
    <property type="molecule type" value="Genomic_DNA"/>
</dbReference>
<evidence type="ECO:0000313" key="2">
    <source>
        <dbReference type="Proteomes" id="UP000241736"/>
    </source>
</evidence>